<keyword evidence="3" id="KW-1185">Reference proteome</keyword>
<comment type="caution">
    <text evidence="2">The sequence shown here is derived from an EMBL/GenBank/DDBJ whole genome shotgun (WGS) entry which is preliminary data.</text>
</comment>
<dbReference type="Proteomes" id="UP001241072">
    <property type="component" value="Unassembled WGS sequence"/>
</dbReference>
<protein>
    <recommendedName>
        <fullName evidence="4">DUF4760 domain-containing protein</fullName>
    </recommendedName>
</protein>
<sequence length="195" mass="21553">MVLEWWNDIVQWFASAQGRTITTTVILPFVAILAAGLFAGLITRGAIKRFVAHQDREAKASAVAALIASGRKAAVWNSLSAQEKSHIEHQTSEAEVRVRLLPVSGSTLAADWAAHHIASMKRNSAAYSFQAEQSLAEMQDGLIEWQFKPSRAKKLFSQDLAAWKYETAKPEDELIDKQNAWAAQQETAVFETSKA</sequence>
<evidence type="ECO:0000313" key="2">
    <source>
        <dbReference type="EMBL" id="MDO7882362.1"/>
    </source>
</evidence>
<evidence type="ECO:0000256" key="1">
    <source>
        <dbReference type="SAM" id="Phobius"/>
    </source>
</evidence>
<keyword evidence="1" id="KW-0472">Membrane</keyword>
<evidence type="ECO:0008006" key="4">
    <source>
        <dbReference type="Google" id="ProtNLM"/>
    </source>
</evidence>
<keyword evidence="1" id="KW-0812">Transmembrane</keyword>
<organism evidence="2 3">
    <name type="scientific">Antiquaquibacter soli</name>
    <dbReference type="NCBI Taxonomy" id="3064523"/>
    <lineage>
        <taxon>Bacteria</taxon>
        <taxon>Bacillati</taxon>
        <taxon>Actinomycetota</taxon>
        <taxon>Actinomycetes</taxon>
        <taxon>Micrococcales</taxon>
        <taxon>Microbacteriaceae</taxon>
        <taxon>Antiquaquibacter</taxon>
    </lineage>
</organism>
<dbReference type="RefSeq" id="WP_305002740.1">
    <property type="nucleotide sequence ID" value="NZ_JAUQUB010000001.1"/>
</dbReference>
<keyword evidence="1" id="KW-1133">Transmembrane helix</keyword>
<feature type="transmembrane region" description="Helical" evidence="1">
    <location>
        <begin position="20"/>
        <end position="42"/>
    </location>
</feature>
<accession>A0ABT9BMV1</accession>
<evidence type="ECO:0000313" key="3">
    <source>
        <dbReference type="Proteomes" id="UP001241072"/>
    </source>
</evidence>
<gene>
    <name evidence="2" type="ORF">Q5716_09015</name>
</gene>
<proteinExistence type="predicted"/>
<dbReference type="EMBL" id="JAUQUB010000001">
    <property type="protein sequence ID" value="MDO7882362.1"/>
    <property type="molecule type" value="Genomic_DNA"/>
</dbReference>
<reference evidence="2 3" key="1">
    <citation type="submission" date="2023-07" db="EMBL/GenBank/DDBJ databases">
        <title>Protaetiibacter sp. nov WY-16 isolated from soil.</title>
        <authorList>
            <person name="Liu B."/>
            <person name="Wan Y."/>
        </authorList>
    </citation>
    <scope>NUCLEOTIDE SEQUENCE [LARGE SCALE GENOMIC DNA]</scope>
    <source>
        <strain evidence="2 3">WY-16</strain>
    </source>
</reference>
<name>A0ABT9BMV1_9MICO</name>